<dbReference type="EMBL" id="JBHUEA010000013">
    <property type="protein sequence ID" value="MFD1721787.1"/>
    <property type="molecule type" value="Genomic_DNA"/>
</dbReference>
<dbReference type="RefSeq" id="WP_377934334.1">
    <property type="nucleotide sequence ID" value="NZ_JBHUEA010000013.1"/>
</dbReference>
<keyword evidence="1" id="KW-1133">Transmembrane helix</keyword>
<sequence>MTAAASSVVLATGPASANIGVPIIGVLVVVVIVGGILYAVLRKR</sequence>
<evidence type="ECO:0008006" key="4">
    <source>
        <dbReference type="Google" id="ProtNLM"/>
    </source>
</evidence>
<keyword evidence="1" id="KW-0812">Transmembrane</keyword>
<dbReference type="Proteomes" id="UP001597347">
    <property type="component" value="Unassembled WGS sequence"/>
</dbReference>
<evidence type="ECO:0000313" key="2">
    <source>
        <dbReference type="EMBL" id="MFD1721787.1"/>
    </source>
</evidence>
<proteinExistence type="predicted"/>
<gene>
    <name evidence="2" type="ORF">ACFSBI_09515</name>
</gene>
<evidence type="ECO:0000256" key="1">
    <source>
        <dbReference type="SAM" id="Phobius"/>
    </source>
</evidence>
<feature type="transmembrane region" description="Helical" evidence="1">
    <location>
        <begin position="19"/>
        <end position="41"/>
    </location>
</feature>
<reference evidence="3" key="1">
    <citation type="journal article" date="2019" name="Int. J. Syst. Evol. Microbiol.">
        <title>The Global Catalogue of Microorganisms (GCM) 10K type strain sequencing project: providing services to taxonomists for standard genome sequencing and annotation.</title>
        <authorList>
            <consortium name="The Broad Institute Genomics Platform"/>
            <consortium name="The Broad Institute Genome Sequencing Center for Infectious Disease"/>
            <person name="Wu L."/>
            <person name="Ma J."/>
        </authorList>
    </citation>
    <scope>NUCLEOTIDE SEQUENCE [LARGE SCALE GENOMIC DNA]</scope>
    <source>
        <strain evidence="3">CGMCC 1.12471</strain>
    </source>
</reference>
<comment type="caution">
    <text evidence="2">The sequence shown here is derived from an EMBL/GenBank/DDBJ whole genome shotgun (WGS) entry which is preliminary data.</text>
</comment>
<evidence type="ECO:0000313" key="3">
    <source>
        <dbReference type="Proteomes" id="UP001597347"/>
    </source>
</evidence>
<keyword evidence="1" id="KW-0472">Membrane</keyword>
<accession>A0ABW4LET3</accession>
<organism evidence="2 3">
    <name type="scientific">Amnibacterium endophyticum</name>
    <dbReference type="NCBI Taxonomy" id="2109337"/>
    <lineage>
        <taxon>Bacteria</taxon>
        <taxon>Bacillati</taxon>
        <taxon>Actinomycetota</taxon>
        <taxon>Actinomycetes</taxon>
        <taxon>Micrococcales</taxon>
        <taxon>Microbacteriaceae</taxon>
        <taxon>Amnibacterium</taxon>
    </lineage>
</organism>
<protein>
    <recommendedName>
        <fullName evidence="4">LPXTG cell wall anchor domain-containing protein</fullName>
    </recommendedName>
</protein>
<keyword evidence="3" id="KW-1185">Reference proteome</keyword>
<name>A0ABW4LET3_9MICO</name>